<dbReference type="Gene3D" id="3.50.50.60">
    <property type="entry name" value="FAD/NAD(P)-binding domain"/>
    <property type="match status" value="1"/>
</dbReference>
<keyword evidence="1" id="KW-0560">Oxidoreductase</keyword>
<dbReference type="InterPro" id="IPR036188">
    <property type="entry name" value="FAD/NAD-bd_sf"/>
</dbReference>
<evidence type="ECO:0000313" key="4">
    <source>
        <dbReference type="Proteomes" id="UP000624159"/>
    </source>
</evidence>
<comment type="caution">
    <text evidence="3">The sequence shown here is derived from an EMBL/GenBank/DDBJ whole genome shotgun (WGS) entry which is preliminary data.</text>
</comment>
<dbReference type="PANTHER" id="PTHR13847:SF281">
    <property type="entry name" value="FAD DEPENDENT OXIDOREDUCTASE DOMAIN-CONTAINING PROTEIN"/>
    <property type="match status" value="1"/>
</dbReference>
<dbReference type="RefSeq" id="WP_197663085.1">
    <property type="nucleotide sequence ID" value="NZ_JADULK010000002.1"/>
</dbReference>
<gene>
    <name evidence="3" type="ORF">I5U13_04055</name>
</gene>
<organism evidence="3 4">
    <name type="scientific">Serratia rubidaea</name>
    <name type="common">Serratia marinorubra</name>
    <dbReference type="NCBI Taxonomy" id="61652"/>
    <lineage>
        <taxon>Bacteria</taxon>
        <taxon>Pseudomonadati</taxon>
        <taxon>Pseudomonadota</taxon>
        <taxon>Gammaproteobacteria</taxon>
        <taxon>Enterobacterales</taxon>
        <taxon>Yersiniaceae</taxon>
        <taxon>Serratia</taxon>
    </lineage>
</organism>
<dbReference type="PANTHER" id="PTHR13847">
    <property type="entry name" value="SARCOSINE DEHYDROGENASE-RELATED"/>
    <property type="match status" value="1"/>
</dbReference>
<proteinExistence type="predicted"/>
<accession>A0ABS0M982</accession>
<dbReference type="Pfam" id="PF01266">
    <property type="entry name" value="DAO"/>
    <property type="match status" value="1"/>
</dbReference>
<keyword evidence="4" id="KW-1185">Reference proteome</keyword>
<dbReference type="InterPro" id="IPR006076">
    <property type="entry name" value="FAD-dep_OxRdtase"/>
</dbReference>
<evidence type="ECO:0000259" key="2">
    <source>
        <dbReference type="Pfam" id="PF01266"/>
    </source>
</evidence>
<dbReference type="Gene3D" id="3.30.9.10">
    <property type="entry name" value="D-Amino Acid Oxidase, subunit A, domain 2"/>
    <property type="match status" value="1"/>
</dbReference>
<dbReference type="EMBL" id="JADULK010000002">
    <property type="protein sequence ID" value="MBH1928841.1"/>
    <property type="molecule type" value="Genomic_DNA"/>
</dbReference>
<evidence type="ECO:0000256" key="1">
    <source>
        <dbReference type="ARBA" id="ARBA00023002"/>
    </source>
</evidence>
<dbReference type="SUPFAM" id="SSF51905">
    <property type="entry name" value="FAD/NAD(P)-binding domain"/>
    <property type="match status" value="1"/>
</dbReference>
<evidence type="ECO:0000313" key="3">
    <source>
        <dbReference type="EMBL" id="MBH1928841.1"/>
    </source>
</evidence>
<dbReference type="Proteomes" id="UP000624159">
    <property type="component" value="Unassembled WGS sequence"/>
</dbReference>
<sequence length="423" mass="45221">MMQNDGLQALLAAPSWWQLQSSQMAAPAASLPADSDLVVVGGGITGLSAALSALEHGFSATLLESAALGSGASGRNSGFVVPVPGRHSPASLRRHLGSLAQPYLARLAQSARTLLAFPGAQGENAGWMLPCGTEDKPDAEARARDWTAYGIQADYLDAEQLAERLGTSRYRYALNFRQGGQLDPLALAQSMAAACRNLGGGVVTHCPALSFRRAERGGYRVLTPQGEIVARRLLVAGNCYGEGPCRPPGAVMTLILGVFALSPDAAARCLPQGIPFSDGYKDMWFFRRLAGNRLMTGLFALPGQSGTTDCERLLRQRIHHTFGTASGALLQMWAGRIGLTRHALPHLHCPDEALAYWHGCNGRGLALSHALGSNLALRLLRDEAPVLPASRAWPQPAGDAMRWMAQLLVARDRRRRTVSLAKH</sequence>
<reference evidence="3 4" key="1">
    <citation type="submission" date="2020-11" db="EMBL/GenBank/DDBJ databases">
        <title>Enhanced detection system for hospital associated transmission using whole genome sequencing surveillance.</title>
        <authorList>
            <person name="Harrison L.H."/>
            <person name="Van Tyne D."/>
            <person name="Marsh J.W."/>
            <person name="Griffith M.P."/>
            <person name="Snyder D.J."/>
            <person name="Cooper V.S."/>
            <person name="Mustapha M."/>
        </authorList>
    </citation>
    <scope>NUCLEOTIDE SEQUENCE [LARGE SCALE GENOMIC DNA]</scope>
    <source>
        <strain evidence="3 4">SER00230</strain>
    </source>
</reference>
<name>A0ABS0M982_SERRU</name>
<feature type="domain" description="FAD dependent oxidoreductase" evidence="2">
    <location>
        <begin position="36"/>
        <end position="376"/>
    </location>
</feature>
<protein>
    <submittedName>
        <fullName evidence="3">FAD-binding oxidoreductase</fullName>
    </submittedName>
</protein>